<evidence type="ECO:0000256" key="6">
    <source>
        <dbReference type="ARBA" id="ARBA00034078"/>
    </source>
</evidence>
<feature type="binding site" evidence="8">
    <location>
        <position position="123"/>
    </location>
    <ligand>
        <name>(3R)-3-methyl-D-ornithine</name>
        <dbReference type="ChEBI" id="CHEBI:64642"/>
    </ligand>
</feature>
<feature type="binding site" evidence="8">
    <location>
        <position position="148"/>
    </location>
    <ligand>
        <name>S-adenosyl-L-methionine</name>
        <dbReference type="ChEBI" id="CHEBI:59789"/>
    </ligand>
</feature>
<evidence type="ECO:0000256" key="1">
    <source>
        <dbReference type="ARBA" id="ARBA00022485"/>
    </source>
</evidence>
<dbReference type="Pfam" id="PF04055">
    <property type="entry name" value="Radical_SAM"/>
    <property type="match status" value="1"/>
</dbReference>
<keyword evidence="4 7" id="KW-0408">Iron</keyword>
<comment type="caution">
    <text evidence="10">The sequence shown here is derived from an EMBL/GenBank/DDBJ whole genome shotgun (WGS) entry which is preliminary data.</text>
</comment>
<dbReference type="NCBIfam" id="TIGR03956">
    <property type="entry name" value="rSAM_HydE"/>
    <property type="match status" value="1"/>
</dbReference>
<keyword evidence="5 7" id="KW-0411">Iron-sulfur</keyword>
<keyword evidence="11" id="KW-1185">Reference proteome</keyword>
<proteinExistence type="predicted"/>
<dbReference type="GO" id="GO:0051539">
    <property type="term" value="F:4 iron, 4 sulfur cluster binding"/>
    <property type="evidence" value="ECO:0007669"/>
    <property type="project" value="UniProtKB-KW"/>
</dbReference>
<protein>
    <submittedName>
        <fullName evidence="10">Biotin synthase</fullName>
    </submittedName>
</protein>
<dbReference type="PIRSF" id="PIRSF004762">
    <property type="entry name" value="CHP00423"/>
    <property type="match status" value="1"/>
</dbReference>
<dbReference type="InterPro" id="IPR013785">
    <property type="entry name" value="Aldolase_TIM"/>
</dbReference>
<evidence type="ECO:0000313" key="10">
    <source>
        <dbReference type="EMBL" id="GBR74162.1"/>
    </source>
</evidence>
<evidence type="ECO:0000256" key="8">
    <source>
        <dbReference type="PIRSR" id="PIRSR004762-2"/>
    </source>
</evidence>
<feature type="binding site" evidence="8">
    <location>
        <position position="167"/>
    </location>
    <ligand>
        <name>S-adenosyl-L-methionine</name>
        <dbReference type="ChEBI" id="CHEBI:59789"/>
    </ligand>
</feature>
<keyword evidence="1 7" id="KW-0004">4Fe-4S</keyword>
<feature type="domain" description="Radical SAM core" evidence="9">
    <location>
        <begin position="35"/>
        <end position="255"/>
    </location>
</feature>
<dbReference type="InterPro" id="IPR058240">
    <property type="entry name" value="rSAM_sf"/>
</dbReference>
<dbReference type="CDD" id="cd01335">
    <property type="entry name" value="Radical_SAM"/>
    <property type="match status" value="1"/>
</dbReference>
<dbReference type="InterPro" id="IPR006638">
    <property type="entry name" value="Elp3/MiaA/NifB-like_rSAM"/>
</dbReference>
<evidence type="ECO:0000256" key="4">
    <source>
        <dbReference type="ARBA" id="ARBA00023004"/>
    </source>
</evidence>
<dbReference type="PROSITE" id="PS51918">
    <property type="entry name" value="RADICAL_SAM"/>
    <property type="match status" value="1"/>
</dbReference>
<dbReference type="PANTHER" id="PTHR43726:SF1">
    <property type="entry name" value="BIOTIN SYNTHASE"/>
    <property type="match status" value="1"/>
</dbReference>
<evidence type="ECO:0000256" key="5">
    <source>
        <dbReference type="ARBA" id="ARBA00023014"/>
    </source>
</evidence>
<reference evidence="10 11" key="1">
    <citation type="journal article" date="2019" name="ISME J.">
        <title>Genome analyses of uncultured TG2/ZB3 bacteria in 'Margulisbacteria' specifically attached to ectosymbiotic spirochetes of protists in the termite gut.</title>
        <authorList>
            <person name="Utami Y.D."/>
            <person name="Kuwahara H."/>
            <person name="Igai K."/>
            <person name="Murakami T."/>
            <person name="Sugaya K."/>
            <person name="Morikawa T."/>
            <person name="Nagura Y."/>
            <person name="Yuki M."/>
            <person name="Deevong P."/>
            <person name="Inoue T."/>
            <person name="Kihara K."/>
            <person name="Lo N."/>
            <person name="Yamada A."/>
            <person name="Ohkuma M."/>
            <person name="Hongoh Y."/>
        </authorList>
    </citation>
    <scope>NUCLEOTIDE SEQUENCE [LARGE SCALE GENOMIC DNA]</scope>
    <source>
        <strain evidence="10">NkOx7-01</strain>
    </source>
</reference>
<comment type="cofactor">
    <cofactor evidence="6">
        <name>[2Fe-2S] cluster</name>
        <dbReference type="ChEBI" id="CHEBI:190135"/>
    </cofactor>
</comment>
<dbReference type="GO" id="GO:0042364">
    <property type="term" value="P:water-soluble vitamin biosynthetic process"/>
    <property type="evidence" value="ECO:0007669"/>
    <property type="project" value="UniProtKB-ARBA"/>
</dbReference>
<dbReference type="SFLD" id="SFLDG01082">
    <property type="entry name" value="B12-binding_domain_containing"/>
    <property type="match status" value="1"/>
</dbReference>
<dbReference type="InterPro" id="IPR024021">
    <property type="entry name" value="FeFe-hyd_HydE_rSAM"/>
</dbReference>
<dbReference type="SFLD" id="SFLDF00348">
    <property type="entry name" value="FeFe_hydrogenase_maturase_(Hyd"/>
    <property type="match status" value="1"/>
</dbReference>
<dbReference type="GO" id="GO:0044272">
    <property type="term" value="P:sulfur compound biosynthetic process"/>
    <property type="evidence" value="ECO:0007669"/>
    <property type="project" value="UniProtKB-ARBA"/>
</dbReference>
<evidence type="ECO:0000313" key="11">
    <source>
        <dbReference type="Proteomes" id="UP000269352"/>
    </source>
</evidence>
<name>A0A388TBI0_TERA1</name>
<evidence type="ECO:0000259" key="9">
    <source>
        <dbReference type="PROSITE" id="PS51918"/>
    </source>
</evidence>
<comment type="cofactor">
    <cofactor evidence="7">
        <name>[4Fe-4S] cluster</name>
        <dbReference type="ChEBI" id="CHEBI:49883"/>
    </cofactor>
    <text evidence="7">Binds 1 [4Fe-4S] cluster. The cluster is coordinated with 3 cysteines and an exchangeable S-adenosyl-L-methionine.</text>
</comment>
<feature type="binding site" evidence="7">
    <location>
        <position position="56"/>
    </location>
    <ligand>
        <name>[4Fe-4S] cluster</name>
        <dbReference type="ChEBI" id="CHEBI:49883"/>
        <note>4Fe-4S-S-AdoMet</note>
    </ligand>
</feature>
<dbReference type="SFLD" id="SFLDS00029">
    <property type="entry name" value="Radical_SAM"/>
    <property type="match status" value="1"/>
</dbReference>
<dbReference type="InterPro" id="IPR010722">
    <property type="entry name" value="BATS_dom"/>
</dbReference>
<evidence type="ECO:0000256" key="3">
    <source>
        <dbReference type="ARBA" id="ARBA00022723"/>
    </source>
</evidence>
<evidence type="ECO:0000256" key="2">
    <source>
        <dbReference type="ARBA" id="ARBA00022691"/>
    </source>
</evidence>
<keyword evidence="2 7" id="KW-0949">S-adenosyl-L-methionine</keyword>
<feature type="binding site" evidence="7">
    <location>
        <position position="53"/>
    </location>
    <ligand>
        <name>[4Fe-4S] cluster</name>
        <dbReference type="ChEBI" id="CHEBI:49883"/>
        <note>4Fe-4S-S-AdoMet</note>
    </ligand>
</feature>
<dbReference type="Proteomes" id="UP000269352">
    <property type="component" value="Unassembled WGS sequence"/>
</dbReference>
<dbReference type="SFLD" id="SFLDG01060">
    <property type="entry name" value="BATS_domain_containing"/>
    <property type="match status" value="1"/>
</dbReference>
<dbReference type="InterPro" id="IPR007197">
    <property type="entry name" value="rSAM"/>
</dbReference>
<accession>A0A388TBI0</accession>
<feature type="binding site" evidence="7">
    <location>
        <position position="49"/>
    </location>
    <ligand>
        <name>[4Fe-4S] cluster</name>
        <dbReference type="ChEBI" id="CHEBI:49883"/>
        <note>4Fe-4S-S-AdoMet</note>
    </ligand>
</feature>
<dbReference type="AlphaFoldDB" id="A0A388TBI0"/>
<dbReference type="SFLD" id="SFLDG01280">
    <property type="entry name" value="HydE/PylB-like"/>
    <property type="match status" value="1"/>
</dbReference>
<dbReference type="SMART" id="SM00876">
    <property type="entry name" value="BATS"/>
    <property type="match status" value="1"/>
</dbReference>
<dbReference type="EMBL" id="BGZN01000032">
    <property type="protein sequence ID" value="GBR74162.1"/>
    <property type="molecule type" value="Genomic_DNA"/>
</dbReference>
<evidence type="ECO:0000256" key="7">
    <source>
        <dbReference type="PIRSR" id="PIRSR004762-1"/>
    </source>
</evidence>
<dbReference type="PANTHER" id="PTHR43726">
    <property type="entry name" value="3-METHYLORNITHINE SYNTHASE"/>
    <property type="match status" value="1"/>
</dbReference>
<sequence>MNQAEILEYLKTDDRSKVRELLARADQVRQEYCGEGVLLRGIVEFSSYCQGSCAYCGLNQHNPNMPRYRMTKDEIVQAAGLIHSSGIQTIVLQSGEDAELDPGWLAEVIREIKTSYALSITLSVGEKTREVYQLWRAAGADRYLLKIETTDAELYARLHPGMSFANRLRCLDNLQELGYQTGSGIIVGLPRQTPEILAGDILFLADRNFDMIGIGPLIPHQATELKDLPRGNVDLTLRCVALTRILTKNAHLPATTALGSLDKDYRLDGLRAGANVLMPNFTPQPYKKSYEIYPGKRCISEPTGQCALCMESLVETIGRRVDFSRGDSLKKVTQKK</sequence>
<dbReference type="InterPro" id="IPR034422">
    <property type="entry name" value="HydE/PylB-like"/>
</dbReference>
<gene>
    <name evidence="10" type="primary">bioB</name>
    <name evidence="10" type="ORF">NO1_1387</name>
</gene>
<dbReference type="GO" id="GO:0016740">
    <property type="term" value="F:transferase activity"/>
    <property type="evidence" value="ECO:0007669"/>
    <property type="project" value="TreeGrafter"/>
</dbReference>
<organism evidence="10 11">
    <name type="scientific">Termititenax aidoneus</name>
    <dbReference type="NCBI Taxonomy" id="2218524"/>
    <lineage>
        <taxon>Bacteria</taxon>
        <taxon>Bacillati</taxon>
        <taxon>Candidatus Margulisiibacteriota</taxon>
        <taxon>Candidatus Termititenacia</taxon>
        <taxon>Candidatus Termititenacales</taxon>
        <taxon>Candidatus Termititenacaceae</taxon>
        <taxon>Candidatus Termititenax</taxon>
    </lineage>
</organism>
<dbReference type="SMART" id="SM00729">
    <property type="entry name" value="Elp3"/>
    <property type="match status" value="1"/>
</dbReference>
<keyword evidence="3" id="KW-0479">Metal-binding</keyword>
<dbReference type="SUPFAM" id="SSF102114">
    <property type="entry name" value="Radical SAM enzymes"/>
    <property type="match status" value="1"/>
</dbReference>
<dbReference type="Gene3D" id="3.20.20.70">
    <property type="entry name" value="Aldolase class I"/>
    <property type="match status" value="1"/>
</dbReference>
<dbReference type="GO" id="GO:0046872">
    <property type="term" value="F:metal ion binding"/>
    <property type="evidence" value="ECO:0007669"/>
    <property type="project" value="UniProtKB-KW"/>
</dbReference>